<reference evidence="1" key="1">
    <citation type="journal article" date="2023" name="Access Microbiol">
        <title>De-novo genome assembly for Akanthomyces muscarius, a biocontrol agent of insect agricultural pests.</title>
        <authorList>
            <person name="Erdos Z."/>
            <person name="Studholme D.J."/>
            <person name="Raymond B."/>
            <person name="Sharma M."/>
        </authorList>
    </citation>
    <scope>NUCLEOTIDE SEQUENCE</scope>
    <source>
        <strain evidence="1">Ve6</strain>
    </source>
</reference>
<proteinExistence type="predicted"/>
<comment type="caution">
    <text evidence="1">The sequence shown here is derived from an EMBL/GenBank/DDBJ whole genome shotgun (WGS) entry which is preliminary data.</text>
</comment>
<gene>
    <name evidence="1" type="ORF">LMH87_008727</name>
</gene>
<dbReference type="RefSeq" id="XP_056056558.1">
    <property type="nucleotide sequence ID" value="XM_056201946.1"/>
</dbReference>
<protein>
    <submittedName>
        <fullName evidence="1">Uncharacterized protein</fullName>
    </submittedName>
</protein>
<sequence>MVLVRSGVRYQRVHAGPGPGWIRNNLDLHAIAILLVVECKRNAAHWNNSPATLTFQRCPHSRTLCLRLFSLADGRSRLPWHLLSADGNDDVPCDVRNEIGSVTSTLGSAHMAEPYDDVSVLFADGDLCSLGISSTTSVEDEAPLQAVVIGCLLALCF</sequence>
<evidence type="ECO:0000313" key="2">
    <source>
        <dbReference type="Proteomes" id="UP001144673"/>
    </source>
</evidence>
<keyword evidence="2" id="KW-1185">Reference proteome</keyword>
<name>A0A9W8QGX4_AKAMU</name>
<dbReference type="AlphaFoldDB" id="A0A9W8QGX4"/>
<evidence type="ECO:0000313" key="1">
    <source>
        <dbReference type="EMBL" id="KAJ4158191.1"/>
    </source>
</evidence>
<accession>A0A9W8QGX4</accession>
<dbReference type="Proteomes" id="UP001144673">
    <property type="component" value="Unassembled WGS sequence"/>
</dbReference>
<dbReference type="KEGG" id="amus:LMH87_008727"/>
<dbReference type="GeneID" id="80895886"/>
<dbReference type="EMBL" id="JAJHUN010000006">
    <property type="protein sequence ID" value="KAJ4158191.1"/>
    <property type="molecule type" value="Genomic_DNA"/>
</dbReference>
<organism evidence="1 2">
    <name type="scientific">Akanthomyces muscarius</name>
    <name type="common">Entomopathogenic fungus</name>
    <name type="synonym">Lecanicillium muscarium</name>
    <dbReference type="NCBI Taxonomy" id="2231603"/>
    <lineage>
        <taxon>Eukaryota</taxon>
        <taxon>Fungi</taxon>
        <taxon>Dikarya</taxon>
        <taxon>Ascomycota</taxon>
        <taxon>Pezizomycotina</taxon>
        <taxon>Sordariomycetes</taxon>
        <taxon>Hypocreomycetidae</taxon>
        <taxon>Hypocreales</taxon>
        <taxon>Cordycipitaceae</taxon>
        <taxon>Akanthomyces</taxon>
    </lineage>
</organism>